<dbReference type="InterPro" id="IPR029044">
    <property type="entry name" value="Nucleotide-diphossugar_trans"/>
</dbReference>
<dbReference type="PANTHER" id="PTHR13778">
    <property type="entry name" value="GLYCOSYLTRANSFERASE 8 DOMAIN-CONTAINING PROTEIN"/>
    <property type="match status" value="1"/>
</dbReference>
<evidence type="ECO:0000256" key="2">
    <source>
        <dbReference type="ARBA" id="ARBA00006351"/>
    </source>
</evidence>
<evidence type="ECO:0000256" key="7">
    <source>
        <dbReference type="ARBA" id="ARBA00022989"/>
    </source>
</evidence>
<evidence type="ECO:0000256" key="4">
    <source>
        <dbReference type="ARBA" id="ARBA00022679"/>
    </source>
</evidence>
<keyword evidence="8" id="KW-0472">Membrane</keyword>
<dbReference type="Proteomes" id="UP001642360">
    <property type="component" value="Unassembled WGS sequence"/>
</dbReference>
<evidence type="ECO:0000256" key="10">
    <source>
        <dbReference type="ARBA" id="ARBA00060399"/>
    </source>
</evidence>
<keyword evidence="9" id="KW-0325">Glycoprotein</keyword>
<protein>
    <recommendedName>
        <fullName evidence="11">Hexosyltransferase</fullName>
        <ecNumber evidence="11">2.4.1.-</ecNumber>
    </recommendedName>
</protein>
<keyword evidence="5" id="KW-0812">Transmembrane</keyword>
<accession>A0ABC8T436</accession>
<keyword evidence="3" id="KW-0328">Glycosyltransferase</keyword>
<evidence type="ECO:0000256" key="11">
    <source>
        <dbReference type="RuleBase" id="RU362027"/>
    </source>
</evidence>
<keyword evidence="6" id="KW-0735">Signal-anchor</keyword>
<organism evidence="12 13">
    <name type="scientific">Ilex paraguariensis</name>
    <name type="common">yerba mate</name>
    <dbReference type="NCBI Taxonomy" id="185542"/>
    <lineage>
        <taxon>Eukaryota</taxon>
        <taxon>Viridiplantae</taxon>
        <taxon>Streptophyta</taxon>
        <taxon>Embryophyta</taxon>
        <taxon>Tracheophyta</taxon>
        <taxon>Spermatophyta</taxon>
        <taxon>Magnoliopsida</taxon>
        <taxon>eudicotyledons</taxon>
        <taxon>Gunneridae</taxon>
        <taxon>Pentapetalae</taxon>
        <taxon>asterids</taxon>
        <taxon>campanulids</taxon>
        <taxon>Aquifoliales</taxon>
        <taxon>Aquifoliaceae</taxon>
        <taxon>Ilex</taxon>
    </lineage>
</organism>
<gene>
    <name evidence="12" type="ORF">ILEXP_LOCUS31813</name>
</gene>
<comment type="similarity">
    <text evidence="2 11">Belongs to the glycosyltransferase 8 family.</text>
</comment>
<name>A0ABC8T436_9AQUA</name>
<evidence type="ECO:0000256" key="8">
    <source>
        <dbReference type="ARBA" id="ARBA00023136"/>
    </source>
</evidence>
<dbReference type="InterPro" id="IPR002495">
    <property type="entry name" value="Glyco_trans_8"/>
</dbReference>
<proteinExistence type="inferred from homology"/>
<dbReference type="GO" id="GO:0016757">
    <property type="term" value="F:glycosyltransferase activity"/>
    <property type="evidence" value="ECO:0007669"/>
    <property type="project" value="UniProtKB-KW"/>
</dbReference>
<dbReference type="EC" id="2.4.1.-" evidence="11"/>
<comment type="caution">
    <text evidence="12">The sequence shown here is derived from an EMBL/GenBank/DDBJ whole genome shotgun (WGS) entry which is preliminary data.</text>
</comment>
<comment type="pathway">
    <text evidence="1">Glycan metabolism; pectin biosynthesis.</text>
</comment>
<dbReference type="AlphaFoldDB" id="A0ABC8T436"/>
<reference evidence="12 13" key="1">
    <citation type="submission" date="2024-02" db="EMBL/GenBank/DDBJ databases">
        <authorList>
            <person name="Vignale AGUSTIN F."/>
            <person name="Sosa J E."/>
            <person name="Modenutti C."/>
        </authorList>
    </citation>
    <scope>NUCLEOTIDE SEQUENCE [LARGE SCALE GENOMIC DNA]</scope>
</reference>
<keyword evidence="13" id="KW-1185">Reference proteome</keyword>
<dbReference type="GO" id="GO:0012505">
    <property type="term" value="C:endomembrane system"/>
    <property type="evidence" value="ECO:0007669"/>
    <property type="project" value="UniProtKB-SubCell"/>
</dbReference>
<sequence>MLVLILQNVRPPLLTASVKEVEHFAVAECCTPPEYRNGPECPIPVTNGSHSAVCDPFLVHVAMTLDSKYLRGSIAAVHSILKHSSCPENVYFHFIASDSMSNTLKFDDLTQIVKSTFPGLGFKVYPFSESLVKNLISSSIRQALDDPLNYARIYLADMIEPCIDRVIYLDSDIIMVDDIQKLWSITLTGSRAIGAPEYCHVNFTNYFTSQFWFDPKLSKVFEGKRPCYFNTGVMVMDLVRWREGSYRKRIEDWMEIHREKRIYELGSLPPFLLVFGGEVEAIDHRWNQHGLGGHNVVNSCRSVHSGPVSLLHWSGKGKPWARLDTGMPCSIDHVWAPYDLYGHNDLPKHHDQL</sequence>
<evidence type="ECO:0000256" key="6">
    <source>
        <dbReference type="ARBA" id="ARBA00022968"/>
    </source>
</evidence>
<comment type="subcellular location">
    <subcellularLocation>
        <location evidence="10">Endomembrane system</location>
        <topology evidence="10">Single-pass type II membrane protein</topology>
    </subcellularLocation>
</comment>
<dbReference type="SUPFAM" id="SSF53448">
    <property type="entry name" value="Nucleotide-diphospho-sugar transferases"/>
    <property type="match status" value="1"/>
</dbReference>
<keyword evidence="7" id="KW-1133">Transmembrane helix</keyword>
<dbReference type="EMBL" id="CAUOFW020003947">
    <property type="protein sequence ID" value="CAK9162851.1"/>
    <property type="molecule type" value="Genomic_DNA"/>
</dbReference>
<dbReference type="Pfam" id="PF01501">
    <property type="entry name" value="Glyco_transf_8"/>
    <property type="match status" value="1"/>
</dbReference>
<evidence type="ECO:0000313" key="13">
    <source>
        <dbReference type="Proteomes" id="UP001642360"/>
    </source>
</evidence>
<dbReference type="PANTHER" id="PTHR13778:SF57">
    <property type="entry name" value="GALACTURONOSYLTRANSFERASE-LIKE 10-RELATED"/>
    <property type="match status" value="1"/>
</dbReference>
<evidence type="ECO:0000256" key="1">
    <source>
        <dbReference type="ARBA" id="ARBA00004877"/>
    </source>
</evidence>
<keyword evidence="4" id="KW-0808">Transferase</keyword>
<evidence type="ECO:0000256" key="5">
    <source>
        <dbReference type="ARBA" id="ARBA00022692"/>
    </source>
</evidence>
<evidence type="ECO:0000313" key="12">
    <source>
        <dbReference type="EMBL" id="CAK9162851.1"/>
    </source>
</evidence>
<dbReference type="Gene3D" id="3.90.550.10">
    <property type="entry name" value="Spore Coat Polysaccharide Biosynthesis Protein SpsA, Chain A"/>
    <property type="match status" value="1"/>
</dbReference>
<evidence type="ECO:0000256" key="9">
    <source>
        <dbReference type="ARBA" id="ARBA00023180"/>
    </source>
</evidence>
<dbReference type="FunFam" id="3.90.550.10:FF:000024">
    <property type="entry name" value="Hexosyltransferase"/>
    <property type="match status" value="1"/>
</dbReference>
<evidence type="ECO:0000256" key="3">
    <source>
        <dbReference type="ARBA" id="ARBA00022676"/>
    </source>
</evidence>
<dbReference type="InterPro" id="IPR050748">
    <property type="entry name" value="Glycosyltrans_8_dom-fam"/>
</dbReference>